<comment type="caution">
    <text evidence="9">The sequence shown here is derived from an EMBL/GenBank/DDBJ whole genome shotgun (WGS) entry which is preliminary data.</text>
</comment>
<feature type="domain" description="PTS EIIA type-1" evidence="7">
    <location>
        <begin position="50"/>
        <end position="156"/>
    </location>
</feature>
<dbReference type="AlphaFoldDB" id="A0A252F150"/>
<dbReference type="GO" id="GO:0005737">
    <property type="term" value="C:cytoplasm"/>
    <property type="evidence" value="ECO:0007669"/>
    <property type="project" value="UniProtKB-SubCell"/>
</dbReference>
<evidence type="ECO:0000256" key="2">
    <source>
        <dbReference type="ARBA" id="ARBA00022448"/>
    </source>
</evidence>
<organism evidence="9 10">
    <name type="scientific">Butyricicoccus porcorum</name>
    <dbReference type="NCBI Taxonomy" id="1945634"/>
    <lineage>
        <taxon>Bacteria</taxon>
        <taxon>Bacillati</taxon>
        <taxon>Bacillota</taxon>
        <taxon>Clostridia</taxon>
        <taxon>Eubacteriales</taxon>
        <taxon>Butyricicoccaceae</taxon>
        <taxon>Butyricicoccus</taxon>
    </lineage>
</organism>
<evidence type="ECO:0000256" key="3">
    <source>
        <dbReference type="ARBA" id="ARBA00022597"/>
    </source>
</evidence>
<evidence type="ECO:0000313" key="9">
    <source>
        <dbReference type="EMBL" id="OUM19555.1"/>
    </source>
</evidence>
<evidence type="ECO:0000256" key="6">
    <source>
        <dbReference type="ARBA" id="ARBA00022777"/>
    </source>
</evidence>
<dbReference type="Gene3D" id="2.70.70.10">
    <property type="entry name" value="Glucose Permease (Domain IIA)"/>
    <property type="match status" value="1"/>
</dbReference>
<dbReference type="EMBL" id="NHOC01000016">
    <property type="protein sequence ID" value="OUM19511.1"/>
    <property type="molecule type" value="Genomic_DNA"/>
</dbReference>
<evidence type="ECO:0000313" key="8">
    <source>
        <dbReference type="EMBL" id="OUM19511.1"/>
    </source>
</evidence>
<dbReference type="GO" id="GO:0016301">
    <property type="term" value="F:kinase activity"/>
    <property type="evidence" value="ECO:0007669"/>
    <property type="project" value="UniProtKB-KW"/>
</dbReference>
<evidence type="ECO:0000313" key="10">
    <source>
        <dbReference type="Proteomes" id="UP000194903"/>
    </source>
</evidence>
<name>A0A252F150_9FIRM</name>
<dbReference type="OrthoDB" id="92465at2"/>
<dbReference type="Pfam" id="PF00358">
    <property type="entry name" value="PTS_EIIA_1"/>
    <property type="match status" value="1"/>
</dbReference>
<dbReference type="Proteomes" id="UP000194903">
    <property type="component" value="Unassembled WGS sequence"/>
</dbReference>
<protein>
    <recommendedName>
        <fullName evidence="7">PTS EIIA type-1 domain-containing protein</fullName>
    </recommendedName>
</protein>
<keyword evidence="10" id="KW-1185">Reference proteome</keyword>
<dbReference type="SUPFAM" id="SSF51261">
    <property type="entry name" value="Duplicated hybrid motif"/>
    <property type="match status" value="1"/>
</dbReference>
<sequence length="183" mass="19801">MRNSFLRKAKTQHTSINILKFLHEEKIVMTTYEFVSPATGKCVPIEAIYDKTLSSKALGDGVAIFPASGEGTVSAPCDCVVSRVSEAKNAVTILDTVRDIEMLLCAEVDSEMHNPKISFCVEPGQTVKTGETLFTCDVDDIRAHGYQVEFPCIITNAPLSSIHVTSGDVIRGESNILSCESVG</sequence>
<comment type="subcellular location">
    <subcellularLocation>
        <location evidence="1">Cytoplasm</location>
    </subcellularLocation>
</comment>
<gene>
    <name evidence="9" type="ORF">CBW42_12290</name>
    <name evidence="8" type="ORF">CBW42_12665</name>
</gene>
<evidence type="ECO:0000256" key="1">
    <source>
        <dbReference type="ARBA" id="ARBA00004496"/>
    </source>
</evidence>
<dbReference type="GO" id="GO:0009401">
    <property type="term" value="P:phosphoenolpyruvate-dependent sugar phosphotransferase system"/>
    <property type="evidence" value="ECO:0007669"/>
    <property type="project" value="UniProtKB-KW"/>
</dbReference>
<dbReference type="PANTHER" id="PTHR45008:SF1">
    <property type="entry name" value="PTS SYSTEM GLUCOSE-SPECIFIC EIIA COMPONENT"/>
    <property type="match status" value="1"/>
</dbReference>
<evidence type="ECO:0000256" key="4">
    <source>
        <dbReference type="ARBA" id="ARBA00022679"/>
    </source>
</evidence>
<dbReference type="InterPro" id="IPR001127">
    <property type="entry name" value="PTS_EIIA_1_perm"/>
</dbReference>
<evidence type="ECO:0000259" key="7">
    <source>
        <dbReference type="PROSITE" id="PS51093"/>
    </source>
</evidence>
<keyword evidence="6" id="KW-0418">Kinase</keyword>
<keyword evidence="5" id="KW-0598">Phosphotransferase system</keyword>
<keyword evidence="3" id="KW-0762">Sugar transport</keyword>
<dbReference type="PANTHER" id="PTHR45008">
    <property type="entry name" value="PTS SYSTEM GLUCOSE-SPECIFIC EIIA COMPONENT"/>
    <property type="match status" value="1"/>
</dbReference>
<dbReference type="PROSITE" id="PS51093">
    <property type="entry name" value="PTS_EIIA_TYPE_1"/>
    <property type="match status" value="1"/>
</dbReference>
<dbReference type="EMBL" id="NHOC01000014">
    <property type="protein sequence ID" value="OUM19555.1"/>
    <property type="molecule type" value="Genomic_DNA"/>
</dbReference>
<keyword evidence="4" id="KW-0808">Transferase</keyword>
<dbReference type="InterPro" id="IPR011055">
    <property type="entry name" value="Dup_hybrid_motif"/>
</dbReference>
<accession>A0A252F150</accession>
<keyword evidence="2" id="KW-0813">Transport</keyword>
<dbReference type="InterPro" id="IPR050890">
    <property type="entry name" value="PTS_EIIA_component"/>
</dbReference>
<proteinExistence type="predicted"/>
<evidence type="ECO:0000256" key="5">
    <source>
        <dbReference type="ARBA" id="ARBA00022683"/>
    </source>
</evidence>
<reference evidence="9 10" key="1">
    <citation type="submission" date="2017-05" db="EMBL/GenBank/DDBJ databases">
        <title>Butyricicoccus porcorum sp. nov. a butyrate-producing bacterium from the swine intestinal tract.</title>
        <authorList>
            <person name="Trachsel J."/>
            <person name="Humphrey S."/>
            <person name="Allen H.K."/>
        </authorList>
    </citation>
    <scope>NUCLEOTIDE SEQUENCE [LARGE SCALE GENOMIC DNA]</scope>
    <source>
        <strain evidence="9">BB10</strain>
    </source>
</reference>